<evidence type="ECO:0000256" key="10">
    <source>
        <dbReference type="RuleBase" id="RU003756"/>
    </source>
</evidence>
<comment type="subunit">
    <text evidence="9">Heterodimer of msh2 and msh6.</text>
</comment>
<dbReference type="Pfam" id="PF01624">
    <property type="entry name" value="MutS_I"/>
    <property type="match status" value="1"/>
</dbReference>
<dbReference type="SUPFAM" id="SSF48334">
    <property type="entry name" value="DNA repair protein MutS, domain III"/>
    <property type="match status" value="1"/>
</dbReference>
<comment type="subcellular location">
    <subcellularLocation>
        <location evidence="1">Nucleus</location>
    </subcellularLocation>
</comment>
<dbReference type="GeneID" id="80876670"/>
<dbReference type="InterPro" id="IPR036187">
    <property type="entry name" value="DNA_mismatch_repair_MutS_sf"/>
</dbReference>
<dbReference type="GO" id="GO:0032301">
    <property type="term" value="C:MutSalpha complex"/>
    <property type="evidence" value="ECO:0007669"/>
    <property type="project" value="TreeGrafter"/>
</dbReference>
<feature type="domain" description="DNA mismatch repair proteins mutS family" evidence="11">
    <location>
        <begin position="800"/>
        <end position="816"/>
    </location>
</feature>
<dbReference type="SMART" id="SM00533">
    <property type="entry name" value="MUTSd"/>
    <property type="match status" value="1"/>
</dbReference>
<dbReference type="PROSITE" id="PS00486">
    <property type="entry name" value="DNA_MISMATCH_REPAIR_2"/>
    <property type="match status" value="1"/>
</dbReference>
<dbReference type="InterPro" id="IPR007860">
    <property type="entry name" value="DNA_mmatch_repair_MutS_con_dom"/>
</dbReference>
<organism evidence="12 13">
    <name type="scientific">Schizosaccharomyces osmophilus</name>
    <dbReference type="NCBI Taxonomy" id="2545709"/>
    <lineage>
        <taxon>Eukaryota</taxon>
        <taxon>Fungi</taxon>
        <taxon>Dikarya</taxon>
        <taxon>Ascomycota</taxon>
        <taxon>Taphrinomycotina</taxon>
        <taxon>Schizosaccharomycetes</taxon>
        <taxon>Schizosaccharomycetales</taxon>
        <taxon>Schizosaccharomycetaceae</taxon>
        <taxon>Schizosaccharomyces</taxon>
    </lineage>
</organism>
<dbReference type="FunFam" id="1.10.1420.10:FF:000017">
    <property type="entry name" value="DNA mismatch repair protein Msh2"/>
    <property type="match status" value="1"/>
</dbReference>
<dbReference type="FunFam" id="3.40.50.300:FF:001115">
    <property type="entry name" value="DNA mismatch repair protein MSH2"/>
    <property type="match status" value="1"/>
</dbReference>
<evidence type="ECO:0000256" key="4">
    <source>
        <dbReference type="ARBA" id="ARBA00022763"/>
    </source>
</evidence>
<keyword evidence="13" id="KW-1185">Reference proteome</keyword>
<dbReference type="PANTHER" id="PTHR11361:SF35">
    <property type="entry name" value="DNA MISMATCH REPAIR PROTEIN MSH2"/>
    <property type="match status" value="1"/>
</dbReference>
<dbReference type="Pfam" id="PF05192">
    <property type="entry name" value="MutS_III"/>
    <property type="match status" value="1"/>
</dbReference>
<dbReference type="Gene3D" id="3.40.50.300">
    <property type="entry name" value="P-loop containing nucleotide triphosphate hydrolases"/>
    <property type="match status" value="1"/>
</dbReference>
<dbReference type="GO" id="GO:0006298">
    <property type="term" value="P:mismatch repair"/>
    <property type="evidence" value="ECO:0007669"/>
    <property type="project" value="InterPro"/>
</dbReference>
<evidence type="ECO:0000256" key="2">
    <source>
        <dbReference type="ARBA" id="ARBA00006271"/>
    </source>
</evidence>
<evidence type="ECO:0000313" key="13">
    <source>
        <dbReference type="Proteomes" id="UP001212411"/>
    </source>
</evidence>
<dbReference type="InterPro" id="IPR045076">
    <property type="entry name" value="MutS"/>
</dbReference>
<name>A0AAE9WCN4_9SCHI</name>
<accession>A0AAE9WCN4</accession>
<dbReference type="GO" id="GO:0030983">
    <property type="term" value="F:mismatched DNA binding"/>
    <property type="evidence" value="ECO:0007669"/>
    <property type="project" value="InterPro"/>
</dbReference>
<dbReference type="Pfam" id="PF05188">
    <property type="entry name" value="MutS_II"/>
    <property type="match status" value="1"/>
</dbReference>
<sequence>MASKSSSSSSMNERTDEARMFSFYEKMPKDSNTLRVFDRGETYVAIGEDASFVAENAYHTTSVLKYHNQSNLSFCTMFPSLFIKFAEEVLSNYAKRVEIWGSNKSKTGFELLNQASPGNMQMIEDLMMNSDATKDPTVNVDNSGGSILLAVTTRVKQDQRVVGVAFIDPFTRKIGVSEFVDSDSYTNFEALLVQTGAKECLISQQDGENAATGTSITRAELNRLRNIIEGCGALVTGIRNSYFSPKDVELELAKVLDVPVTHARLPELSLQLAMSSCNAVLRYLGPSLVDPIPSDDVEVQKDLARKFHLYEHNLEQYMRLDVAAVRALNLLPPANGNAHRTMSLYGLLNHCRTPMGSRQLRRWIVQPLLDPKAIRRRHNLVSAFIEDPEVRQLLLDDDHLLRSIPDVPRLCRRLIRGSSSLEDVVRIYQMAKALPNIVTALDSLKSEHKELVDQVYTTPLSAHCKNLTKLIELVETTIDLDALDAHRYIIRAEFDEELLELRQRLEELQSSIFDEHKQAGVDLQQDTEKKLHLEQHHLYGWCLRLTRAEAGCLRGRNSRYSELSTQKNGVYFTTKRLHNLNSTYMDYQKSYRYHQNGLAREVIKIAATYSSPLEAVGQILSHLDVITSFSLASTLAVTAYVCPTILDSRMEIDTTAGDQEKTIDIVALEENPDINELRSHLRSSHCACVELKQARHPCLEAQDDVNFIPNDIFLKRKESEMLIITGPNMGGKSTFIRQAGVITVMAQIGCFVPCNSATIDVVDSILARVGAGDSQLKGVSTFMAEMLETATILRSATKRSLIIIDELGRGTSTTDGFGLAWAITEHIVRKINCFCLFATHYHEMTRMSEEIPTVKNLHVTAHIGDTNARDVALLYNVCEGASDRSFGIHVAEMAHFPAKIIEMAQAKAIELEAEDEDPPVEDAEGRAKKEGITIIRKLMLEWQNQVGKDMPKEEMLQKFQQVLKSHASDIEANTWLQSKKNI</sequence>
<dbReference type="SMART" id="SM00534">
    <property type="entry name" value="MUTSac"/>
    <property type="match status" value="1"/>
</dbReference>
<evidence type="ECO:0000256" key="1">
    <source>
        <dbReference type="ARBA" id="ARBA00004123"/>
    </source>
</evidence>
<evidence type="ECO:0000259" key="11">
    <source>
        <dbReference type="PROSITE" id="PS00486"/>
    </source>
</evidence>
<dbReference type="GO" id="GO:0140664">
    <property type="term" value="F:ATP-dependent DNA damage sensor activity"/>
    <property type="evidence" value="ECO:0007669"/>
    <property type="project" value="InterPro"/>
</dbReference>
<comment type="similarity">
    <text evidence="2 10">Belongs to the DNA mismatch repair MutS family.</text>
</comment>
<dbReference type="InterPro" id="IPR007695">
    <property type="entry name" value="DNA_mismatch_repair_MutS-lik_N"/>
</dbReference>
<gene>
    <name evidence="12" type="primary">msh2</name>
    <name evidence="12" type="ORF">SOMG_03190</name>
</gene>
<dbReference type="KEGG" id="som:SOMG_03190"/>
<dbReference type="InterPro" id="IPR007861">
    <property type="entry name" value="DNA_mismatch_repair_MutS_clamp"/>
</dbReference>
<keyword evidence="8" id="KW-0539">Nucleus</keyword>
<reference evidence="12 13" key="1">
    <citation type="journal article" date="2023" name="G3 (Bethesda)">
        <title>A high-quality reference genome for the fission yeast Schizosaccharomyces osmophilus.</title>
        <authorList>
            <person name="Jia G.S."/>
            <person name="Zhang W.C."/>
            <person name="Liang Y."/>
            <person name="Liu X.H."/>
            <person name="Rhind N."/>
            <person name="Pidoux A."/>
            <person name="Brysch-Herzberg M."/>
            <person name="Du L.L."/>
        </authorList>
    </citation>
    <scope>NUCLEOTIDE SEQUENCE [LARGE SCALE GENOMIC DNA]</scope>
    <source>
        <strain evidence="12 13">CBS 15793</strain>
    </source>
</reference>
<dbReference type="Proteomes" id="UP001212411">
    <property type="component" value="Chromosome 2"/>
</dbReference>
<evidence type="ECO:0000256" key="9">
    <source>
        <dbReference type="ARBA" id="ARBA00064337"/>
    </source>
</evidence>
<dbReference type="Gene3D" id="3.30.420.110">
    <property type="entry name" value="MutS, connector domain"/>
    <property type="match status" value="1"/>
</dbReference>
<dbReference type="PANTHER" id="PTHR11361">
    <property type="entry name" value="DNA MISMATCH REPAIR PROTEIN MUTS FAMILY MEMBER"/>
    <property type="match status" value="1"/>
</dbReference>
<dbReference type="InterPro" id="IPR027417">
    <property type="entry name" value="P-loop_NTPase"/>
</dbReference>
<dbReference type="InterPro" id="IPR016151">
    <property type="entry name" value="DNA_mismatch_repair_MutS_N"/>
</dbReference>
<dbReference type="InterPro" id="IPR007696">
    <property type="entry name" value="DNA_mismatch_repair_MutS_core"/>
</dbReference>
<keyword evidence="6 10" id="KW-0238">DNA-binding</keyword>
<keyword evidence="7 10" id="KW-0234">DNA repair</keyword>
<dbReference type="PIRSF" id="PIRSF005813">
    <property type="entry name" value="MSH2"/>
    <property type="match status" value="1"/>
</dbReference>
<dbReference type="CDD" id="cd03285">
    <property type="entry name" value="ABC_MSH2_euk"/>
    <property type="match status" value="1"/>
</dbReference>
<keyword evidence="4 10" id="KW-0227">DNA damage</keyword>
<dbReference type="EMBL" id="CP115612">
    <property type="protein sequence ID" value="WBW73408.1"/>
    <property type="molecule type" value="Genomic_DNA"/>
</dbReference>
<dbReference type="AlphaFoldDB" id="A0AAE9WCN4"/>
<evidence type="ECO:0000256" key="5">
    <source>
        <dbReference type="ARBA" id="ARBA00022840"/>
    </source>
</evidence>
<dbReference type="GO" id="GO:0043570">
    <property type="term" value="P:maintenance of DNA repeat elements"/>
    <property type="evidence" value="ECO:0007669"/>
    <property type="project" value="UniProtKB-ARBA"/>
</dbReference>
<dbReference type="RefSeq" id="XP_056037651.1">
    <property type="nucleotide sequence ID" value="XM_056181981.1"/>
</dbReference>
<dbReference type="GO" id="GO:0006312">
    <property type="term" value="P:mitotic recombination"/>
    <property type="evidence" value="ECO:0007669"/>
    <property type="project" value="TreeGrafter"/>
</dbReference>
<dbReference type="SUPFAM" id="SSF52540">
    <property type="entry name" value="P-loop containing nucleoside triphosphate hydrolases"/>
    <property type="match status" value="1"/>
</dbReference>
<proteinExistence type="inferred from homology"/>
<keyword evidence="5" id="KW-0067">ATP-binding</keyword>
<dbReference type="GO" id="GO:0005524">
    <property type="term" value="F:ATP binding"/>
    <property type="evidence" value="ECO:0007669"/>
    <property type="project" value="UniProtKB-KW"/>
</dbReference>
<evidence type="ECO:0000256" key="3">
    <source>
        <dbReference type="ARBA" id="ARBA00022741"/>
    </source>
</evidence>
<comment type="function">
    <text evidence="10">Component of the post-replicative DNA mismatch repair system (MMR).</text>
</comment>
<evidence type="ECO:0000313" key="12">
    <source>
        <dbReference type="EMBL" id="WBW73408.1"/>
    </source>
</evidence>
<protein>
    <submittedName>
        <fullName evidence="12">MutS protein-like protein 2</fullName>
    </submittedName>
</protein>
<evidence type="ECO:0000256" key="8">
    <source>
        <dbReference type="ARBA" id="ARBA00023242"/>
    </source>
</evidence>
<evidence type="ECO:0000256" key="7">
    <source>
        <dbReference type="ARBA" id="ARBA00023204"/>
    </source>
</evidence>
<dbReference type="Pfam" id="PF05190">
    <property type="entry name" value="MutS_IV"/>
    <property type="match status" value="1"/>
</dbReference>
<dbReference type="Pfam" id="PF00488">
    <property type="entry name" value="MutS_V"/>
    <property type="match status" value="1"/>
</dbReference>
<dbReference type="InterPro" id="IPR011184">
    <property type="entry name" value="DNA_mismatch_repair_Msh2"/>
</dbReference>
<dbReference type="InterPro" id="IPR032642">
    <property type="entry name" value="Msh2_ATP-bd"/>
</dbReference>
<keyword evidence="3 10" id="KW-0547">Nucleotide-binding</keyword>
<dbReference type="InterPro" id="IPR036678">
    <property type="entry name" value="MutS_con_dom_sf"/>
</dbReference>
<dbReference type="Gene3D" id="3.40.1170.10">
    <property type="entry name" value="DNA repair protein MutS, domain I"/>
    <property type="match status" value="1"/>
</dbReference>
<dbReference type="FunFam" id="1.10.1420.10:FF:000015">
    <property type="entry name" value="DNA mismatch repair protein Msh2"/>
    <property type="match status" value="1"/>
</dbReference>
<evidence type="ECO:0000256" key="6">
    <source>
        <dbReference type="ARBA" id="ARBA00023125"/>
    </source>
</evidence>
<dbReference type="Gene3D" id="1.10.1420.10">
    <property type="match status" value="2"/>
</dbReference>
<dbReference type="InterPro" id="IPR000432">
    <property type="entry name" value="DNA_mismatch_repair_MutS_C"/>
</dbReference>